<dbReference type="PROSITE" id="PS51892">
    <property type="entry name" value="SUBTILASE"/>
    <property type="match status" value="1"/>
</dbReference>
<proteinExistence type="inferred from homology"/>
<dbReference type="PROSITE" id="PS00137">
    <property type="entry name" value="SUBTILASE_HIS"/>
    <property type="match status" value="1"/>
</dbReference>
<dbReference type="InterPro" id="IPR022398">
    <property type="entry name" value="Peptidase_S8_His-AS"/>
</dbReference>
<dbReference type="EMBL" id="QFFZ01000045">
    <property type="protein sequence ID" value="TEB09516.1"/>
    <property type="molecule type" value="Genomic_DNA"/>
</dbReference>
<keyword evidence="10" id="KW-1185">Reference proteome</keyword>
<dbReference type="GO" id="GO:0006508">
    <property type="term" value="P:proteolysis"/>
    <property type="evidence" value="ECO:0007669"/>
    <property type="project" value="UniProtKB-KW"/>
</dbReference>
<feature type="active site" description="Charge relay system" evidence="6">
    <location>
        <position position="141"/>
    </location>
</feature>
<dbReference type="PANTHER" id="PTHR43806">
    <property type="entry name" value="PEPTIDASE S8"/>
    <property type="match status" value="1"/>
</dbReference>
<evidence type="ECO:0000256" key="4">
    <source>
        <dbReference type="ARBA" id="ARBA00022801"/>
    </source>
</evidence>
<dbReference type="PROSITE" id="PS00138">
    <property type="entry name" value="SUBTILASE_SER"/>
    <property type="match status" value="1"/>
</dbReference>
<organism evidence="9 10">
    <name type="scientific">Pelotomaculum propionicicum</name>
    <dbReference type="NCBI Taxonomy" id="258475"/>
    <lineage>
        <taxon>Bacteria</taxon>
        <taxon>Bacillati</taxon>
        <taxon>Bacillota</taxon>
        <taxon>Clostridia</taxon>
        <taxon>Eubacteriales</taxon>
        <taxon>Desulfotomaculaceae</taxon>
        <taxon>Pelotomaculum</taxon>
    </lineage>
</organism>
<evidence type="ECO:0000256" key="3">
    <source>
        <dbReference type="ARBA" id="ARBA00022723"/>
    </source>
</evidence>
<dbReference type="InterPro" id="IPR023828">
    <property type="entry name" value="Peptidase_S8_Ser-AS"/>
</dbReference>
<dbReference type="SUPFAM" id="SSF52743">
    <property type="entry name" value="Subtilisin-like"/>
    <property type="match status" value="1"/>
</dbReference>
<evidence type="ECO:0000256" key="2">
    <source>
        <dbReference type="ARBA" id="ARBA00022670"/>
    </source>
</evidence>
<dbReference type="OrthoDB" id="9798386at2"/>
<dbReference type="Gene3D" id="3.40.50.200">
    <property type="entry name" value="Peptidase S8/S53 domain"/>
    <property type="match status" value="1"/>
</dbReference>
<evidence type="ECO:0000256" key="6">
    <source>
        <dbReference type="PROSITE-ProRule" id="PRU01240"/>
    </source>
</evidence>
<dbReference type="PRINTS" id="PR00723">
    <property type="entry name" value="SUBTILISIN"/>
</dbReference>
<accession>A0A4Y7RL16</accession>
<keyword evidence="5 6" id="KW-0720">Serine protease</keyword>
<evidence type="ECO:0000313" key="9">
    <source>
        <dbReference type="EMBL" id="TEB09516.1"/>
    </source>
</evidence>
<evidence type="ECO:0000259" key="8">
    <source>
        <dbReference type="Pfam" id="PF00082"/>
    </source>
</evidence>
<dbReference type="CDD" id="cd07477">
    <property type="entry name" value="Peptidases_S8_Subtilisin_subset"/>
    <property type="match status" value="1"/>
</dbReference>
<comment type="similarity">
    <text evidence="1 6 7">Belongs to the peptidase S8 family.</text>
</comment>
<dbReference type="RefSeq" id="WP_134214885.1">
    <property type="nucleotide sequence ID" value="NZ_QFFZ01000045.1"/>
</dbReference>
<dbReference type="InterPro" id="IPR050131">
    <property type="entry name" value="Peptidase_S8_subtilisin-like"/>
</dbReference>
<keyword evidence="3" id="KW-0479">Metal-binding</keyword>
<dbReference type="InterPro" id="IPR034202">
    <property type="entry name" value="Subtilisin_Carlsberg-like"/>
</dbReference>
<dbReference type="PROSITE" id="PS00136">
    <property type="entry name" value="SUBTILASE_ASP"/>
    <property type="match status" value="1"/>
</dbReference>
<feature type="active site" description="Charge relay system" evidence="6">
    <location>
        <position position="110"/>
    </location>
</feature>
<keyword evidence="2 6" id="KW-0645">Protease</keyword>
<dbReference type="EC" id="3.4.21.62" evidence="9"/>
<evidence type="ECO:0000256" key="1">
    <source>
        <dbReference type="ARBA" id="ARBA00011073"/>
    </source>
</evidence>
<protein>
    <submittedName>
        <fullName evidence="9">Subtilisin BL</fullName>
        <ecNumber evidence="9">3.4.21.62</ecNumber>
    </submittedName>
</protein>
<dbReference type="InterPro" id="IPR023827">
    <property type="entry name" value="Peptidase_S8_Asp-AS"/>
</dbReference>
<dbReference type="GO" id="GO:0046872">
    <property type="term" value="F:metal ion binding"/>
    <property type="evidence" value="ECO:0007669"/>
    <property type="project" value="UniProtKB-KW"/>
</dbReference>
<name>A0A4Y7RL16_9FIRM</name>
<comment type="caution">
    <text evidence="9">The sequence shown here is derived from an EMBL/GenBank/DDBJ whole genome shotgun (WGS) entry which is preliminary data.</text>
</comment>
<keyword evidence="4 6" id="KW-0378">Hydrolase</keyword>
<dbReference type="GO" id="GO:0004252">
    <property type="term" value="F:serine-type endopeptidase activity"/>
    <property type="evidence" value="ECO:0007669"/>
    <property type="project" value="UniProtKB-UniRule"/>
</dbReference>
<evidence type="ECO:0000256" key="5">
    <source>
        <dbReference type="ARBA" id="ARBA00022825"/>
    </source>
</evidence>
<reference evidence="9 10" key="1">
    <citation type="journal article" date="2018" name="Environ. Microbiol.">
        <title>Novel energy conservation strategies and behaviour of Pelotomaculum schinkii driving syntrophic propionate catabolism.</title>
        <authorList>
            <person name="Hidalgo-Ahumada C.A.P."/>
            <person name="Nobu M.K."/>
            <person name="Narihiro T."/>
            <person name="Tamaki H."/>
            <person name="Liu W.T."/>
            <person name="Kamagata Y."/>
            <person name="Stams A.J.M."/>
            <person name="Imachi H."/>
            <person name="Sousa D.Z."/>
        </authorList>
    </citation>
    <scope>NUCLEOTIDE SEQUENCE [LARGE SCALE GENOMIC DNA]</scope>
    <source>
        <strain evidence="9 10">MGP</strain>
    </source>
</reference>
<dbReference type="Pfam" id="PF00082">
    <property type="entry name" value="Peptidase_S8"/>
    <property type="match status" value="1"/>
</dbReference>
<feature type="active site" description="Charge relay system" evidence="6">
    <location>
        <position position="296"/>
    </location>
</feature>
<dbReference type="PANTHER" id="PTHR43806:SF11">
    <property type="entry name" value="CEREVISIN-RELATED"/>
    <property type="match status" value="1"/>
</dbReference>
<evidence type="ECO:0000313" key="10">
    <source>
        <dbReference type="Proteomes" id="UP000297597"/>
    </source>
</evidence>
<dbReference type="Proteomes" id="UP000297597">
    <property type="component" value="Unassembled WGS sequence"/>
</dbReference>
<feature type="domain" description="Peptidase S8/S53" evidence="8">
    <location>
        <begin position="101"/>
        <end position="342"/>
    </location>
</feature>
<dbReference type="InterPro" id="IPR015500">
    <property type="entry name" value="Peptidase_S8_subtilisin-rel"/>
</dbReference>
<gene>
    <name evidence="9" type="ORF">Pmgp_03061</name>
</gene>
<sequence>MNRKIIVFDDEMERSAIEQNVLPAFSGKVIKYLPLVKAAAVFIDPSTTNEEFTRQAGVKRVINDVKVYALETSPAIQKPLQVLPWGVDRIDAEKAWAESTGSRVKVAVIDTGIDTGHPDLKIYGGINTINKEKSYKDDNGHGTHVAGIIAALNNRVGVIGVAHDAMLYAVKVLGADGSGNLSDIIEGLEWCINNNIQVVNMSLGTDEAEDLFHEAIKHVYNAGIFIVAAAGNSGPRDNTISYPAKYPEVAAVAASSQFDQIAFFSSRGAEVDLVAPGVNIYSTYRGRSYRKLSGTSMAAPHVAGAAALVLAKKGVMSPDKLLNHLKETSQDMHFSPDKQGAGLVDAYISVTS</sequence>
<evidence type="ECO:0000256" key="7">
    <source>
        <dbReference type="RuleBase" id="RU003355"/>
    </source>
</evidence>
<dbReference type="InterPro" id="IPR036852">
    <property type="entry name" value="Peptidase_S8/S53_dom_sf"/>
</dbReference>
<dbReference type="AlphaFoldDB" id="A0A4Y7RL16"/>
<dbReference type="InterPro" id="IPR000209">
    <property type="entry name" value="Peptidase_S8/S53_dom"/>
</dbReference>